<dbReference type="AlphaFoldDB" id="A0A9C6SS34"/>
<keyword evidence="2" id="KW-1003">Cell membrane</keyword>
<dbReference type="Pfam" id="PF02949">
    <property type="entry name" value="7tm_6"/>
    <property type="match status" value="2"/>
</dbReference>
<evidence type="ECO:0000256" key="7">
    <source>
        <dbReference type="ARBA" id="ARBA00023136"/>
    </source>
</evidence>
<dbReference type="PANTHER" id="PTHR21137">
    <property type="entry name" value="ODORANT RECEPTOR"/>
    <property type="match status" value="1"/>
</dbReference>
<feature type="transmembrane region" description="Helical" evidence="10">
    <location>
        <begin position="405"/>
        <end position="429"/>
    </location>
</feature>
<keyword evidence="12" id="KW-1185">Reference proteome</keyword>
<evidence type="ECO:0000256" key="8">
    <source>
        <dbReference type="ARBA" id="ARBA00023170"/>
    </source>
</evidence>
<comment type="subcellular location">
    <subcellularLocation>
        <location evidence="1">Cell membrane</location>
        <topology evidence="1">Multi-pass membrane protein</topology>
    </subcellularLocation>
</comment>
<keyword evidence="7 10" id="KW-0472">Membrane</keyword>
<feature type="transmembrane region" description="Helical" evidence="10">
    <location>
        <begin position="690"/>
        <end position="710"/>
    </location>
</feature>
<dbReference type="OrthoDB" id="6597368at2759"/>
<dbReference type="InterPro" id="IPR004117">
    <property type="entry name" value="7tm6_olfct_rcpt"/>
</dbReference>
<sequence>MHILRWTFLLFTLCGCYPPLSWKTPLQKFLYEIYTIFSFLLLNSFLLFQILDMICNVENTDDFSDNFSVTVVVFVTCLKLFTILIHRANFLLLCNTLQKEPFLPMNEEEFEILLKFEKITDWNTLGYMTLLVISDFFILVVSLLANFKNRKLAFRAWIPYDYSSLSAYLLTFFYQSLFTTICTFGCVASDSLYSGLLIHINCQFEILEHRLKNIESNQNYSVKLCVHHHDHIYKFGEMVNEEFKMIMFFQFGTSLTTICFNFYRITQIEMDSRFVGTLLYMACSLMQIFYYCWFSNEVKLKSMELSDMIFRTDWTSLNNNVKKAFLMLMRRAMRPIEFTSIYVISVNLESFMTLLKTSYSAFNVFQQSRLRNKKMHRLPLSFALLTYCGYWRPTKWPHTSLKYQLYNVYSVLMILLLYFFAFCSCVDSFTSKNLNAMTDKFSLCVSVVGVCLKVANLFIRRGKIINVMNMLLNENCIARDDQEERIQRENDDYARFSFLQYSFVDYYIAMNYCLQVCYRKLAIYCEILNESAVFFATVGQYKKLMSMRELPVSDWMPYDLSSQKVYTISLVYQTVGLLICANTSVANETLIAGLMIQVGTQFEIFCHRARNLSFSLTSARRNTMSNEEFKIRCNKIIGNLIRHHHEIYKFAETVNSVFQYMIFLQFCISSIVLCLSVYQFSTVDPFSMNFLWSGFYLCCMLMQVYLYCWFGNEVTLKSNKVRDAIYDMDWTMLPTDVMKNLLLIIIRTDKPVKMTSGHVVVLSSQSFVSIMKMTYSSYNLLSSSTSK</sequence>
<evidence type="ECO:0000256" key="1">
    <source>
        <dbReference type="ARBA" id="ARBA00004651"/>
    </source>
</evidence>
<gene>
    <name evidence="13" type="primary">LOC100646753</name>
</gene>
<dbReference type="Proteomes" id="UP000835206">
    <property type="component" value="Chromosome 13"/>
</dbReference>
<feature type="transmembrane region" description="Helical" evidence="10">
    <location>
        <begin position="33"/>
        <end position="55"/>
    </location>
</feature>
<feature type="transmembrane region" description="Helical" evidence="10">
    <location>
        <begin position="336"/>
        <end position="355"/>
    </location>
</feature>
<feature type="transmembrane region" description="Helical" evidence="10">
    <location>
        <begin position="125"/>
        <end position="145"/>
    </location>
</feature>
<feature type="transmembrane region" description="Helical" evidence="10">
    <location>
        <begin position="67"/>
        <end position="85"/>
    </location>
</feature>
<feature type="transmembrane region" description="Helical" evidence="10">
    <location>
        <begin position="441"/>
        <end position="459"/>
    </location>
</feature>
<dbReference type="PANTHER" id="PTHR21137:SF35">
    <property type="entry name" value="ODORANT RECEPTOR 19A-RELATED"/>
    <property type="match status" value="1"/>
</dbReference>
<organism evidence="12 13">
    <name type="scientific">Bombus terrestris</name>
    <name type="common">Buff-tailed bumblebee</name>
    <name type="synonym">Apis terrestris</name>
    <dbReference type="NCBI Taxonomy" id="30195"/>
    <lineage>
        <taxon>Eukaryota</taxon>
        <taxon>Metazoa</taxon>
        <taxon>Ecdysozoa</taxon>
        <taxon>Arthropoda</taxon>
        <taxon>Hexapoda</taxon>
        <taxon>Insecta</taxon>
        <taxon>Pterygota</taxon>
        <taxon>Neoptera</taxon>
        <taxon>Endopterygota</taxon>
        <taxon>Hymenoptera</taxon>
        <taxon>Apocrita</taxon>
        <taxon>Aculeata</taxon>
        <taxon>Apoidea</taxon>
        <taxon>Anthophila</taxon>
        <taxon>Apidae</taxon>
        <taxon>Bombus</taxon>
        <taxon>Bombus</taxon>
    </lineage>
</organism>
<proteinExistence type="predicted"/>
<dbReference type="GO" id="GO:0004984">
    <property type="term" value="F:olfactory receptor activity"/>
    <property type="evidence" value="ECO:0007669"/>
    <property type="project" value="InterPro"/>
</dbReference>
<evidence type="ECO:0000256" key="5">
    <source>
        <dbReference type="ARBA" id="ARBA00022725"/>
    </source>
</evidence>
<accession>A0A9C6SS34</accession>
<feature type="signal peptide" evidence="11">
    <location>
        <begin position="1"/>
        <end position="16"/>
    </location>
</feature>
<feature type="transmembrane region" description="Helical" evidence="10">
    <location>
        <begin position="275"/>
        <end position="294"/>
    </location>
</feature>
<evidence type="ECO:0000313" key="12">
    <source>
        <dbReference type="Proteomes" id="UP000835206"/>
    </source>
</evidence>
<evidence type="ECO:0000256" key="2">
    <source>
        <dbReference type="ARBA" id="ARBA00022475"/>
    </source>
</evidence>
<evidence type="ECO:0000256" key="10">
    <source>
        <dbReference type="SAM" id="Phobius"/>
    </source>
</evidence>
<name>A0A9C6SS34_BOMTE</name>
<evidence type="ECO:0000256" key="4">
    <source>
        <dbReference type="ARBA" id="ARBA00022692"/>
    </source>
</evidence>
<dbReference type="KEGG" id="bter:100646753"/>
<feature type="transmembrane region" description="Helical" evidence="10">
    <location>
        <begin position="243"/>
        <end position="263"/>
    </location>
</feature>
<dbReference type="PROSITE" id="PS51257">
    <property type="entry name" value="PROKAR_LIPOPROTEIN"/>
    <property type="match status" value="1"/>
</dbReference>
<keyword evidence="11" id="KW-0732">Signal</keyword>
<keyword evidence="9" id="KW-0807">Transducer</keyword>
<reference evidence="13" key="1">
    <citation type="submission" date="2025-08" db="UniProtKB">
        <authorList>
            <consortium name="RefSeq"/>
        </authorList>
    </citation>
    <scope>IDENTIFICATION</scope>
</reference>
<keyword evidence="4 10" id="KW-0812">Transmembrane</keyword>
<evidence type="ECO:0000256" key="9">
    <source>
        <dbReference type="ARBA" id="ARBA00023224"/>
    </source>
</evidence>
<evidence type="ECO:0000313" key="13">
    <source>
        <dbReference type="RefSeq" id="XP_048267487.1"/>
    </source>
</evidence>
<evidence type="ECO:0000256" key="3">
    <source>
        <dbReference type="ARBA" id="ARBA00022606"/>
    </source>
</evidence>
<dbReference type="GO" id="GO:0007165">
    <property type="term" value="P:signal transduction"/>
    <property type="evidence" value="ECO:0007669"/>
    <property type="project" value="UniProtKB-KW"/>
</dbReference>
<dbReference type="RefSeq" id="XP_048267487.1">
    <property type="nucleotide sequence ID" value="XM_048411530.1"/>
</dbReference>
<protein>
    <submittedName>
        <fullName evidence="13">Uncharacterized protein LOC100646753</fullName>
    </submittedName>
</protein>
<evidence type="ECO:0000256" key="6">
    <source>
        <dbReference type="ARBA" id="ARBA00022989"/>
    </source>
</evidence>
<dbReference type="GO" id="GO:0005549">
    <property type="term" value="F:odorant binding"/>
    <property type="evidence" value="ECO:0007669"/>
    <property type="project" value="InterPro"/>
</dbReference>
<feature type="transmembrane region" description="Helical" evidence="10">
    <location>
        <begin position="657"/>
        <end position="678"/>
    </location>
</feature>
<keyword evidence="6 10" id="KW-1133">Transmembrane helix</keyword>
<evidence type="ECO:0000256" key="11">
    <source>
        <dbReference type="SAM" id="SignalP"/>
    </source>
</evidence>
<dbReference type="GO" id="GO:0005886">
    <property type="term" value="C:plasma membrane"/>
    <property type="evidence" value="ECO:0007669"/>
    <property type="project" value="UniProtKB-SubCell"/>
</dbReference>
<keyword evidence="5" id="KW-0552">Olfaction</keyword>
<dbReference type="GeneID" id="100646753"/>
<feature type="chain" id="PRO_5039479299" evidence="11">
    <location>
        <begin position="17"/>
        <end position="787"/>
    </location>
</feature>
<keyword evidence="3" id="KW-0716">Sensory transduction</keyword>
<keyword evidence="8" id="KW-0675">Receptor</keyword>